<evidence type="ECO:0000313" key="4">
    <source>
        <dbReference type="Proteomes" id="UP000629468"/>
    </source>
</evidence>
<organism evidence="3 4">
    <name type="scientific">Agaricus bisporus var. burnettii</name>
    <dbReference type="NCBI Taxonomy" id="192524"/>
    <lineage>
        <taxon>Eukaryota</taxon>
        <taxon>Fungi</taxon>
        <taxon>Dikarya</taxon>
        <taxon>Basidiomycota</taxon>
        <taxon>Agaricomycotina</taxon>
        <taxon>Agaricomycetes</taxon>
        <taxon>Agaricomycetidae</taxon>
        <taxon>Agaricales</taxon>
        <taxon>Agaricineae</taxon>
        <taxon>Agaricaceae</taxon>
        <taxon>Agaricus</taxon>
    </lineage>
</organism>
<dbReference type="SMART" id="SM00256">
    <property type="entry name" value="FBOX"/>
    <property type="match status" value="1"/>
</dbReference>
<keyword evidence="1" id="KW-0732">Signal</keyword>
<dbReference type="PROSITE" id="PS50181">
    <property type="entry name" value="FBOX"/>
    <property type="match status" value="1"/>
</dbReference>
<feature type="signal peptide" evidence="1">
    <location>
        <begin position="1"/>
        <end position="25"/>
    </location>
</feature>
<evidence type="ECO:0000256" key="1">
    <source>
        <dbReference type="SAM" id="SignalP"/>
    </source>
</evidence>
<dbReference type="EMBL" id="JABXXO010000002">
    <property type="protein sequence ID" value="KAF7783386.1"/>
    <property type="molecule type" value="Genomic_DNA"/>
</dbReference>
<dbReference type="Proteomes" id="UP000629468">
    <property type="component" value="Unassembled WGS sequence"/>
</dbReference>
<dbReference type="InterPro" id="IPR001810">
    <property type="entry name" value="F-box_dom"/>
</dbReference>
<feature type="chain" id="PRO_5034781921" description="F-box domain-containing protein" evidence="1">
    <location>
        <begin position="26"/>
        <end position="574"/>
    </location>
</feature>
<evidence type="ECO:0000259" key="2">
    <source>
        <dbReference type="PROSITE" id="PS50181"/>
    </source>
</evidence>
<evidence type="ECO:0000313" key="3">
    <source>
        <dbReference type="EMBL" id="KAF7783386.1"/>
    </source>
</evidence>
<dbReference type="AlphaFoldDB" id="A0A8H7F9R7"/>
<feature type="domain" description="F-box" evidence="2">
    <location>
        <begin position="1"/>
        <end position="45"/>
    </location>
</feature>
<accession>A0A8H7F9R7</accession>
<proteinExistence type="predicted"/>
<reference evidence="3 4" key="1">
    <citation type="journal article" name="Sci. Rep.">
        <title>Telomere-to-telomere assembled and centromere annotated genomes of the two main subspecies of the button mushroom Agaricus bisporus reveal especially polymorphic chromosome ends.</title>
        <authorList>
            <person name="Sonnenberg A.S.M."/>
            <person name="Sedaghat-Telgerd N."/>
            <person name="Lavrijssen B."/>
            <person name="Ohm R.A."/>
            <person name="Hendrickx P.M."/>
            <person name="Scholtmeijer K."/>
            <person name="Baars J.J.P."/>
            <person name="van Peer A."/>
        </authorList>
    </citation>
    <scope>NUCLEOTIDE SEQUENCE [LARGE SCALE GENOMIC DNA]</scope>
    <source>
        <strain evidence="3 4">H119_p4</strain>
    </source>
</reference>
<comment type="caution">
    <text evidence="3">The sequence shown here is derived from an EMBL/GenBank/DDBJ whole genome shotgun (WGS) entry which is preliminary data.</text>
</comment>
<dbReference type="InterPro" id="IPR036047">
    <property type="entry name" value="F-box-like_dom_sf"/>
</dbReference>
<dbReference type="SUPFAM" id="SSF81383">
    <property type="entry name" value="F-box domain"/>
    <property type="match status" value="1"/>
</dbReference>
<name>A0A8H7F9R7_AGABI</name>
<protein>
    <recommendedName>
        <fullName evidence="2">F-box domain-containing protein</fullName>
    </recommendedName>
</protein>
<sequence>MLLHLPPEILTLVILLLPLKSIVVCKQVNHYICSLISDSVEIRYLVQLLLLELVENPHCSLSIHERLSILEKRNRSKGIDARLRKRIRIPFQKSGIYDLTGGIYLLGDATRTSLHYMHLPDKVDLSNDEEIEWRGKEVRMEHTIIDMGLNVYENDLLAVITIQPPDREQTALQRNLFDIRLHLYKVSTALPHPEAQRPVISVTQVEWDRPALGIEIVGNNLVLILAYSDNNHKPDDRMFIYDWKSGVLKMSFRAPYQTYSGLIFVTQDVFMTPNSNNATFEYWRVPKEQSDAPTRPFFILALPELCPEDNVGIDTIECRAEPNPTSSFRHSPKPFHPDPYHAIAIFNISIRSREFRIIHNIPHPIQLARQFFLFVHRSSLAECLDRFDNYISYHDDPSPVPYDDWGQDICRWIPADGYSSQWITKTSGQKCVLFPEMGHFGLNASSESITMLDFNQTEVARVLAVQEHSNSSTGIDEPQGQRMDDDLIQGSEAAEIEDGGDDEDWVDESDEEIIINEGQKLDDYGQCFLNDVYGQLRFKKCETAPSFIYSGVMMDEQRVIGTQGSGREVVYYEG</sequence>
<gene>
    <name evidence="3" type="ORF">Agabi119p4_1410</name>
</gene>